<accession>A0ACA9RYN3</accession>
<evidence type="ECO:0000313" key="1">
    <source>
        <dbReference type="EMBL" id="CAG8818052.1"/>
    </source>
</evidence>
<gene>
    <name evidence="1" type="ORF">RPERSI_LOCUS24830</name>
</gene>
<feature type="non-terminal residue" evidence="1">
    <location>
        <position position="1"/>
    </location>
</feature>
<name>A0ACA9RYN3_9GLOM</name>
<organism evidence="1 2">
    <name type="scientific">Racocetra persica</name>
    <dbReference type="NCBI Taxonomy" id="160502"/>
    <lineage>
        <taxon>Eukaryota</taxon>
        <taxon>Fungi</taxon>
        <taxon>Fungi incertae sedis</taxon>
        <taxon>Mucoromycota</taxon>
        <taxon>Glomeromycotina</taxon>
        <taxon>Glomeromycetes</taxon>
        <taxon>Diversisporales</taxon>
        <taxon>Gigasporaceae</taxon>
        <taxon>Racocetra</taxon>
    </lineage>
</organism>
<protein>
    <submittedName>
        <fullName evidence="1">16916_t:CDS:1</fullName>
    </submittedName>
</protein>
<comment type="caution">
    <text evidence="1">The sequence shown here is derived from an EMBL/GenBank/DDBJ whole genome shotgun (WGS) entry which is preliminary data.</text>
</comment>
<reference evidence="1" key="1">
    <citation type="submission" date="2021-06" db="EMBL/GenBank/DDBJ databases">
        <authorList>
            <person name="Kallberg Y."/>
            <person name="Tangrot J."/>
            <person name="Rosling A."/>
        </authorList>
    </citation>
    <scope>NUCLEOTIDE SEQUENCE</scope>
    <source>
        <strain evidence="1">MA461A</strain>
    </source>
</reference>
<keyword evidence="2" id="KW-1185">Reference proteome</keyword>
<evidence type="ECO:0000313" key="2">
    <source>
        <dbReference type="Proteomes" id="UP000789920"/>
    </source>
</evidence>
<dbReference type="EMBL" id="CAJVQC010080536">
    <property type="protein sequence ID" value="CAG8818052.1"/>
    <property type="molecule type" value="Genomic_DNA"/>
</dbReference>
<proteinExistence type="predicted"/>
<dbReference type="Proteomes" id="UP000789920">
    <property type="component" value="Unassembled WGS sequence"/>
</dbReference>
<sequence length="100" mass="11552">LCGKTNQLLSFNNVSNVINFGYLFQFRASNVFTPALKKLISEKTCWAKGYGMSKKALNLMICLNCNDEFYKIMEEFISSKTRELQLLEEDNNDKNNIESH</sequence>